<name>A0ABN9SEG5_9DINO</name>
<evidence type="ECO:0000313" key="2">
    <source>
        <dbReference type="Proteomes" id="UP001189429"/>
    </source>
</evidence>
<organism evidence="1 2">
    <name type="scientific">Prorocentrum cordatum</name>
    <dbReference type="NCBI Taxonomy" id="2364126"/>
    <lineage>
        <taxon>Eukaryota</taxon>
        <taxon>Sar</taxon>
        <taxon>Alveolata</taxon>
        <taxon>Dinophyceae</taxon>
        <taxon>Prorocentrales</taxon>
        <taxon>Prorocentraceae</taxon>
        <taxon>Prorocentrum</taxon>
    </lineage>
</organism>
<dbReference type="Proteomes" id="UP001189429">
    <property type="component" value="Unassembled WGS sequence"/>
</dbReference>
<evidence type="ECO:0000313" key="1">
    <source>
        <dbReference type="EMBL" id="CAK0829633.1"/>
    </source>
</evidence>
<protein>
    <submittedName>
        <fullName evidence="1">Uncharacterized protein</fullName>
    </submittedName>
</protein>
<sequence length="121" mass="13506">KKFAELDASTFALKLLSECFDHDRMLLECVDCILDQLAKSRARRASADVVGMAMGRTRTAMATHGAVTAGSLLQRDAFLIRNGGSDIVYAWMAEQDYELLQDKSHQELVTGWIASLNRRLE</sequence>
<feature type="non-terminal residue" evidence="1">
    <location>
        <position position="1"/>
    </location>
</feature>
<gene>
    <name evidence="1" type="ORF">PCOR1329_LOCUS28525</name>
</gene>
<accession>A0ABN9SEG5</accession>
<comment type="caution">
    <text evidence="1">The sequence shown here is derived from an EMBL/GenBank/DDBJ whole genome shotgun (WGS) entry which is preliminary data.</text>
</comment>
<keyword evidence="2" id="KW-1185">Reference proteome</keyword>
<feature type="non-terminal residue" evidence="1">
    <location>
        <position position="121"/>
    </location>
</feature>
<proteinExistence type="predicted"/>
<dbReference type="EMBL" id="CAUYUJ010010548">
    <property type="protein sequence ID" value="CAK0829633.1"/>
    <property type="molecule type" value="Genomic_DNA"/>
</dbReference>
<reference evidence="1" key="1">
    <citation type="submission" date="2023-10" db="EMBL/GenBank/DDBJ databases">
        <authorList>
            <person name="Chen Y."/>
            <person name="Shah S."/>
            <person name="Dougan E. K."/>
            <person name="Thang M."/>
            <person name="Chan C."/>
        </authorList>
    </citation>
    <scope>NUCLEOTIDE SEQUENCE [LARGE SCALE GENOMIC DNA]</scope>
</reference>